<keyword evidence="2" id="KW-0813">Transport</keyword>
<accession>R7RTK8</accession>
<name>R7RTK8_9CLOT</name>
<reference evidence="11" key="1">
    <citation type="submission" date="2013-03" db="EMBL/GenBank/DDBJ databases">
        <title>Draft genome sequence of the hydrogen-ethanol-producing anaerobic alkalithermophilic Caloramator celere.</title>
        <authorList>
            <person name="Ciranna A."/>
            <person name="Larjo A."/>
            <person name="Kivisto A."/>
            <person name="Santala V."/>
            <person name="Roos C."/>
            <person name="Karp M."/>
        </authorList>
    </citation>
    <scope>NUCLEOTIDE SEQUENCE [LARGE SCALE GENOMIC DNA]</scope>
    <source>
        <strain evidence="11">DSM 8682</strain>
    </source>
</reference>
<evidence type="ECO:0000256" key="7">
    <source>
        <dbReference type="ARBA" id="ARBA00023136"/>
    </source>
</evidence>
<dbReference type="HOGENOM" id="CLU_033405_2_0_9"/>
<gene>
    <name evidence="11" type="ORF">TCEL_00664</name>
</gene>
<comment type="subcellular location">
    <subcellularLocation>
        <location evidence="1">Cell membrane</location>
        <topology evidence="1">Multi-pass membrane protein</topology>
    </subcellularLocation>
</comment>
<feature type="transmembrane region" description="Helical" evidence="9">
    <location>
        <begin position="32"/>
        <end position="49"/>
    </location>
</feature>
<dbReference type="EMBL" id="CAVN010000097">
    <property type="protein sequence ID" value="CDF58618.1"/>
    <property type="molecule type" value="Genomic_DNA"/>
</dbReference>
<keyword evidence="5 9" id="KW-0812">Transmembrane</keyword>
<evidence type="ECO:0000256" key="6">
    <source>
        <dbReference type="ARBA" id="ARBA00022989"/>
    </source>
</evidence>
<feature type="transmembrane region" description="Helical" evidence="9">
    <location>
        <begin position="254"/>
        <end position="287"/>
    </location>
</feature>
<feature type="transmembrane region" description="Helical" evidence="9">
    <location>
        <begin position="107"/>
        <end position="127"/>
    </location>
</feature>
<feature type="transmembrane region" description="Helical" evidence="9">
    <location>
        <begin position="227"/>
        <end position="248"/>
    </location>
</feature>
<feature type="transmembrane region" description="Helical" evidence="9">
    <location>
        <begin position="134"/>
        <end position="161"/>
    </location>
</feature>
<comment type="caution">
    <text evidence="11">The sequence shown here is derived from an EMBL/GenBank/DDBJ whole genome shotgun (WGS) entry which is preliminary data.</text>
</comment>
<organism evidence="11 12">
    <name type="scientific">Thermobrachium celere DSM 8682</name>
    <dbReference type="NCBI Taxonomy" id="941824"/>
    <lineage>
        <taxon>Bacteria</taxon>
        <taxon>Bacillati</taxon>
        <taxon>Bacillota</taxon>
        <taxon>Clostridia</taxon>
        <taxon>Eubacteriales</taxon>
        <taxon>Clostridiaceae</taxon>
        <taxon>Thermobrachium</taxon>
    </lineage>
</organism>
<dbReference type="RefSeq" id="WP_018662888.1">
    <property type="nucleotide sequence ID" value="NZ_HF952018.1"/>
</dbReference>
<feature type="transmembrane region" description="Helical" evidence="9">
    <location>
        <begin position="425"/>
        <end position="445"/>
    </location>
</feature>
<dbReference type="PANTHER" id="PTHR33451:SF3">
    <property type="entry name" value="MALATE-2H(+)_NA(+)-LACTATE ANTIPORTER"/>
    <property type="match status" value="1"/>
</dbReference>
<keyword evidence="7 9" id="KW-0472">Membrane</keyword>
<evidence type="ECO:0000256" key="2">
    <source>
        <dbReference type="ARBA" id="ARBA00022448"/>
    </source>
</evidence>
<evidence type="ECO:0000259" key="10">
    <source>
        <dbReference type="Pfam" id="PF03553"/>
    </source>
</evidence>
<feature type="transmembrane region" description="Helical" evidence="9">
    <location>
        <begin position="189"/>
        <end position="207"/>
    </location>
</feature>
<evidence type="ECO:0000256" key="5">
    <source>
        <dbReference type="ARBA" id="ARBA00022692"/>
    </source>
</evidence>
<keyword evidence="6 9" id="KW-1133">Transmembrane helix</keyword>
<protein>
    <submittedName>
        <fullName evidence="11">Na+/H+ antiporter NhaC</fullName>
    </submittedName>
</protein>
<evidence type="ECO:0000256" key="8">
    <source>
        <dbReference type="ARBA" id="ARBA00038435"/>
    </source>
</evidence>
<dbReference type="PANTHER" id="PTHR33451">
    <property type="entry name" value="MALATE-2H(+)/NA(+)-LACTATE ANTIPORTER"/>
    <property type="match status" value="1"/>
</dbReference>
<dbReference type="AlphaFoldDB" id="R7RTK8"/>
<feature type="transmembrane region" description="Helical" evidence="9">
    <location>
        <begin position="299"/>
        <end position="325"/>
    </location>
</feature>
<evidence type="ECO:0000256" key="1">
    <source>
        <dbReference type="ARBA" id="ARBA00004651"/>
    </source>
</evidence>
<dbReference type="Pfam" id="PF03553">
    <property type="entry name" value="Na_H_antiporter"/>
    <property type="match status" value="1"/>
</dbReference>
<dbReference type="GO" id="GO:0005886">
    <property type="term" value="C:plasma membrane"/>
    <property type="evidence" value="ECO:0007669"/>
    <property type="project" value="UniProtKB-SubCell"/>
</dbReference>
<evidence type="ECO:0000313" key="11">
    <source>
        <dbReference type="EMBL" id="CDF58618.1"/>
    </source>
</evidence>
<proteinExistence type="inferred from homology"/>
<feature type="transmembrane region" description="Helical" evidence="9">
    <location>
        <begin position="9"/>
        <end position="26"/>
    </location>
</feature>
<comment type="similarity">
    <text evidence="8">Belongs to the NhaC Na(+)/H(+) (TC 2.A.35) antiporter family.</text>
</comment>
<sequence length="449" mass="49084">MIKNSLRPFEIYGVIIFFVLSIIFCISVDISMAYGFIVSLVAYTLFFIKKGFKWKDLFFMMLKGLRECKILYVLILLIGATVSIWLSSGIVPSMIYYGFKYMAGTNFLFAAFLLISFSAVFMGTAVGTVSTIGVAVLGIGLGFGIPSNVLIGMIVSGAFIADKISPISGLLNLTLSTTNTRYKNVLKSMSVTLIPTFIITSVIYYLLGTRFAGNIDLSSINSLQTSIANSFYVSSYLLSVPVIMVLMSAFGVKIIYSILVSLFVGILISSLVQGFSIVQIIDFIIFGFKINTGSSLDRILISGGVISMIEVLIIVIGAISLSSIIEGTGVIDFFIDKFFKRIESKRELVLKTGLVSSILTTITCDQTMGIVLPSRILFHEYEKLKIKKEILARTISDTGTIIAPLMPWNVNALLIAIVTGSSKGYIPFAVLCYIAPLVTILVSYLDFEL</sequence>
<keyword evidence="4" id="KW-1003">Cell membrane</keyword>
<feature type="transmembrane region" description="Helical" evidence="9">
    <location>
        <begin position="399"/>
        <end position="419"/>
    </location>
</feature>
<dbReference type="Proteomes" id="UP000014923">
    <property type="component" value="Unassembled WGS sequence"/>
</dbReference>
<evidence type="ECO:0000256" key="4">
    <source>
        <dbReference type="ARBA" id="ARBA00022475"/>
    </source>
</evidence>
<evidence type="ECO:0000313" key="12">
    <source>
        <dbReference type="Proteomes" id="UP000014923"/>
    </source>
</evidence>
<dbReference type="OrthoDB" id="9762978at2"/>
<dbReference type="InterPro" id="IPR018461">
    <property type="entry name" value="Na/H_Antiport_NhaC-like_C"/>
</dbReference>
<keyword evidence="3" id="KW-0050">Antiport</keyword>
<dbReference type="eggNOG" id="COG1757">
    <property type="taxonomic scope" value="Bacteria"/>
</dbReference>
<keyword evidence="12" id="KW-1185">Reference proteome</keyword>
<dbReference type="InterPro" id="IPR052180">
    <property type="entry name" value="NhaC_Na-H+_Antiporter"/>
</dbReference>
<evidence type="ECO:0000256" key="9">
    <source>
        <dbReference type="SAM" id="Phobius"/>
    </source>
</evidence>
<feature type="transmembrane region" description="Helical" evidence="9">
    <location>
        <begin position="70"/>
        <end position="95"/>
    </location>
</feature>
<feature type="transmembrane region" description="Helical" evidence="9">
    <location>
        <begin position="354"/>
        <end position="378"/>
    </location>
</feature>
<feature type="domain" description="Na+/H+ antiporter NhaC-like C-terminal" evidence="10">
    <location>
        <begin position="177"/>
        <end position="444"/>
    </location>
</feature>
<evidence type="ECO:0000256" key="3">
    <source>
        <dbReference type="ARBA" id="ARBA00022449"/>
    </source>
</evidence>
<dbReference type="GO" id="GO:0015297">
    <property type="term" value="F:antiporter activity"/>
    <property type="evidence" value="ECO:0007669"/>
    <property type="project" value="UniProtKB-KW"/>
</dbReference>